<dbReference type="GO" id="GO:0016020">
    <property type="term" value="C:membrane"/>
    <property type="evidence" value="ECO:0007669"/>
    <property type="project" value="UniProtKB-SubCell"/>
</dbReference>
<proteinExistence type="predicted"/>
<evidence type="ECO:0000256" key="3">
    <source>
        <dbReference type="ARBA" id="ARBA00022989"/>
    </source>
</evidence>
<dbReference type="PANTHER" id="PTHR23360">
    <property type="entry name" value="G-PROTEIN COUPLED RECEPTORS FAMILY 1 PROFILE DOMAIN-CONTAINING PROTEIN-RELATED"/>
    <property type="match status" value="1"/>
</dbReference>
<gene>
    <name evidence="6" type="ORF">GCK32_022089</name>
</gene>
<dbReference type="InterPro" id="IPR019424">
    <property type="entry name" value="7TM_GPCR_Srsx"/>
</dbReference>
<dbReference type="PANTHER" id="PTHR23360:SF5">
    <property type="entry name" value="G-PROTEIN COUPLED RECEPTORS FAMILY 1 PROFILE DOMAIN-CONTAINING PROTEIN"/>
    <property type="match status" value="1"/>
</dbReference>
<feature type="transmembrane region" description="Helical" evidence="5">
    <location>
        <begin position="95"/>
        <end position="119"/>
    </location>
</feature>
<keyword evidence="2 5" id="KW-0812">Transmembrane</keyword>
<keyword evidence="3 5" id="KW-1133">Transmembrane helix</keyword>
<dbReference type="EMBL" id="WIXE01006499">
    <property type="protein sequence ID" value="KAK5981234.1"/>
    <property type="molecule type" value="Genomic_DNA"/>
</dbReference>
<keyword evidence="4 5" id="KW-0472">Membrane</keyword>
<sequence length="127" mass="14690">ANLYRYSDVLCVITEPLQGAVYQFFMQSITIISIAIVLCYAVFLCFIRKVRLSEDSMKHIYRSLIVISLTVVFGWFSTMAIVCISDLFHLYIERFYVNLLAGLFVNFACATNFFVYYAVRCVTKRKG</sequence>
<evidence type="ECO:0000256" key="2">
    <source>
        <dbReference type="ARBA" id="ARBA00022692"/>
    </source>
</evidence>
<comment type="caution">
    <text evidence="6">The sequence shown here is derived from an EMBL/GenBank/DDBJ whole genome shotgun (WGS) entry which is preliminary data.</text>
</comment>
<protein>
    <recommendedName>
        <fullName evidence="8">G-protein coupled receptors family 1 profile domain-containing protein</fullName>
    </recommendedName>
</protein>
<evidence type="ECO:0000313" key="6">
    <source>
        <dbReference type="EMBL" id="KAK5981234.1"/>
    </source>
</evidence>
<dbReference type="Pfam" id="PF10320">
    <property type="entry name" value="7TM_GPCR_Srsx"/>
    <property type="match status" value="1"/>
</dbReference>
<organism evidence="6 7">
    <name type="scientific">Trichostrongylus colubriformis</name>
    <name type="common">Black scour worm</name>
    <dbReference type="NCBI Taxonomy" id="6319"/>
    <lineage>
        <taxon>Eukaryota</taxon>
        <taxon>Metazoa</taxon>
        <taxon>Ecdysozoa</taxon>
        <taxon>Nematoda</taxon>
        <taxon>Chromadorea</taxon>
        <taxon>Rhabditida</taxon>
        <taxon>Rhabditina</taxon>
        <taxon>Rhabditomorpha</taxon>
        <taxon>Strongyloidea</taxon>
        <taxon>Trichostrongylidae</taxon>
        <taxon>Trichostrongylus</taxon>
    </lineage>
</organism>
<dbReference type="Proteomes" id="UP001331761">
    <property type="component" value="Unassembled WGS sequence"/>
</dbReference>
<feature type="transmembrane region" description="Helical" evidence="5">
    <location>
        <begin position="24"/>
        <end position="47"/>
    </location>
</feature>
<feature type="non-terminal residue" evidence="6">
    <location>
        <position position="1"/>
    </location>
</feature>
<evidence type="ECO:0008006" key="8">
    <source>
        <dbReference type="Google" id="ProtNLM"/>
    </source>
</evidence>
<keyword evidence="7" id="KW-1185">Reference proteome</keyword>
<dbReference type="GO" id="GO:0004930">
    <property type="term" value="F:G protein-coupled receptor activity"/>
    <property type="evidence" value="ECO:0007669"/>
    <property type="project" value="InterPro"/>
</dbReference>
<reference evidence="6 7" key="1">
    <citation type="submission" date="2019-10" db="EMBL/GenBank/DDBJ databases">
        <title>Assembly and Annotation for the nematode Trichostrongylus colubriformis.</title>
        <authorList>
            <person name="Martin J."/>
        </authorList>
    </citation>
    <scope>NUCLEOTIDE SEQUENCE [LARGE SCALE GENOMIC DNA]</scope>
    <source>
        <strain evidence="6">G859</strain>
        <tissue evidence="6">Whole worm</tissue>
    </source>
</reference>
<dbReference type="SMART" id="SM01381">
    <property type="entry name" value="7TM_GPCR_Srsx"/>
    <property type="match status" value="1"/>
</dbReference>
<dbReference type="InterPro" id="IPR047130">
    <property type="entry name" value="7TM_GPCR_Srsx_nematod"/>
</dbReference>
<dbReference type="AlphaFoldDB" id="A0AAN8FQ71"/>
<evidence type="ECO:0000313" key="7">
    <source>
        <dbReference type="Proteomes" id="UP001331761"/>
    </source>
</evidence>
<name>A0AAN8FQ71_TRICO</name>
<evidence type="ECO:0000256" key="5">
    <source>
        <dbReference type="SAM" id="Phobius"/>
    </source>
</evidence>
<evidence type="ECO:0000256" key="1">
    <source>
        <dbReference type="ARBA" id="ARBA00004370"/>
    </source>
</evidence>
<comment type="subcellular location">
    <subcellularLocation>
        <location evidence="1">Membrane</location>
    </subcellularLocation>
</comment>
<accession>A0AAN8FQ71</accession>
<feature type="transmembrane region" description="Helical" evidence="5">
    <location>
        <begin position="59"/>
        <end position="89"/>
    </location>
</feature>
<dbReference type="InterPro" id="IPR000276">
    <property type="entry name" value="GPCR_Rhodpsn"/>
</dbReference>
<evidence type="ECO:0000256" key="4">
    <source>
        <dbReference type="ARBA" id="ARBA00023136"/>
    </source>
</evidence>